<reference evidence="2" key="1">
    <citation type="submission" date="2014-09" db="EMBL/GenBank/DDBJ databases">
        <authorList>
            <person name="Magalhaes I.L.F."/>
            <person name="Oliveira U."/>
            <person name="Santos F.R."/>
            <person name="Vidigal T.H.D.A."/>
            <person name="Brescovit A.D."/>
            <person name="Santos A.J."/>
        </authorList>
    </citation>
    <scope>NUCLEOTIDE SEQUENCE</scope>
    <source>
        <tissue evidence="2">Shoot tissue taken approximately 20 cm above the soil surface</tissue>
    </source>
</reference>
<feature type="region of interest" description="Disordered" evidence="1">
    <location>
        <begin position="28"/>
        <end position="102"/>
    </location>
</feature>
<evidence type="ECO:0000256" key="1">
    <source>
        <dbReference type="SAM" id="MobiDB-lite"/>
    </source>
</evidence>
<name>A0A0A8YT37_ARUDO</name>
<proteinExistence type="predicted"/>
<feature type="compositionally biased region" description="Basic and acidic residues" evidence="1">
    <location>
        <begin position="78"/>
        <end position="87"/>
    </location>
</feature>
<evidence type="ECO:0000313" key="2">
    <source>
        <dbReference type="EMBL" id="JAD30224.1"/>
    </source>
</evidence>
<dbReference type="EMBL" id="GBRH01267671">
    <property type="protein sequence ID" value="JAD30224.1"/>
    <property type="molecule type" value="Transcribed_RNA"/>
</dbReference>
<sequence>MQCSGSQEGAVASLTRRGMYVSILEKALKKERDDELHREATAKRDRMGAGASSSGADNDAGPSTSTPPNLTIEQLLKLGEDCGFGEKEEGEILEATRQGQDE</sequence>
<dbReference type="AlphaFoldDB" id="A0A0A8YT37"/>
<accession>A0A0A8YT37</accession>
<protein>
    <submittedName>
        <fullName evidence="2">Uncharacterized protein</fullName>
    </submittedName>
</protein>
<organism evidence="2">
    <name type="scientific">Arundo donax</name>
    <name type="common">Giant reed</name>
    <name type="synonym">Donax arundinaceus</name>
    <dbReference type="NCBI Taxonomy" id="35708"/>
    <lineage>
        <taxon>Eukaryota</taxon>
        <taxon>Viridiplantae</taxon>
        <taxon>Streptophyta</taxon>
        <taxon>Embryophyta</taxon>
        <taxon>Tracheophyta</taxon>
        <taxon>Spermatophyta</taxon>
        <taxon>Magnoliopsida</taxon>
        <taxon>Liliopsida</taxon>
        <taxon>Poales</taxon>
        <taxon>Poaceae</taxon>
        <taxon>PACMAD clade</taxon>
        <taxon>Arundinoideae</taxon>
        <taxon>Arundineae</taxon>
        <taxon>Arundo</taxon>
    </lineage>
</organism>
<feature type="compositionally biased region" description="Low complexity" evidence="1">
    <location>
        <begin position="48"/>
        <end position="63"/>
    </location>
</feature>
<feature type="compositionally biased region" description="Basic and acidic residues" evidence="1">
    <location>
        <begin position="28"/>
        <end position="47"/>
    </location>
</feature>
<reference evidence="2" key="2">
    <citation type="journal article" date="2015" name="Data Brief">
        <title>Shoot transcriptome of the giant reed, Arundo donax.</title>
        <authorList>
            <person name="Barrero R.A."/>
            <person name="Guerrero F.D."/>
            <person name="Moolhuijzen P."/>
            <person name="Goolsby J.A."/>
            <person name="Tidwell J."/>
            <person name="Bellgard S.E."/>
            <person name="Bellgard M.I."/>
        </authorList>
    </citation>
    <scope>NUCLEOTIDE SEQUENCE</scope>
    <source>
        <tissue evidence="2">Shoot tissue taken approximately 20 cm above the soil surface</tissue>
    </source>
</reference>